<evidence type="ECO:0000256" key="1">
    <source>
        <dbReference type="ARBA" id="ARBA00004245"/>
    </source>
</evidence>
<gene>
    <name evidence="7" type="ORF">STCU_06836</name>
</gene>
<evidence type="ECO:0000256" key="4">
    <source>
        <dbReference type="ARBA" id="ARBA00022840"/>
    </source>
</evidence>
<dbReference type="InterPro" id="IPR004000">
    <property type="entry name" value="Actin"/>
</dbReference>
<comment type="similarity">
    <text evidence="6">Belongs to the actin family.</text>
</comment>
<keyword evidence="5" id="KW-0206">Cytoskeleton</keyword>
<dbReference type="PRINTS" id="PR00190">
    <property type="entry name" value="ACTIN"/>
</dbReference>
<dbReference type="AlphaFoldDB" id="S9U8C5"/>
<evidence type="ECO:0000313" key="8">
    <source>
        <dbReference type="Proteomes" id="UP000015354"/>
    </source>
</evidence>
<organism evidence="7 8">
    <name type="scientific">Strigomonas culicis</name>
    <dbReference type="NCBI Taxonomy" id="28005"/>
    <lineage>
        <taxon>Eukaryota</taxon>
        <taxon>Discoba</taxon>
        <taxon>Euglenozoa</taxon>
        <taxon>Kinetoplastea</taxon>
        <taxon>Metakinetoplastina</taxon>
        <taxon>Trypanosomatida</taxon>
        <taxon>Trypanosomatidae</taxon>
        <taxon>Strigomonadinae</taxon>
        <taxon>Strigomonas</taxon>
    </lineage>
</organism>
<evidence type="ECO:0000256" key="5">
    <source>
        <dbReference type="ARBA" id="ARBA00023212"/>
    </source>
</evidence>
<dbReference type="Proteomes" id="UP000015354">
    <property type="component" value="Unassembled WGS sequence"/>
</dbReference>
<comment type="caution">
    <text evidence="7">The sequence shown here is derived from an EMBL/GenBank/DDBJ whole genome shotgun (WGS) entry which is preliminary data.</text>
</comment>
<dbReference type="OrthoDB" id="5132116at2759"/>
<dbReference type="PANTHER" id="PTHR11937">
    <property type="entry name" value="ACTIN"/>
    <property type="match status" value="1"/>
</dbReference>
<dbReference type="Gene3D" id="3.30.420.40">
    <property type="match status" value="2"/>
</dbReference>
<comment type="subcellular location">
    <subcellularLocation>
        <location evidence="1">Cytoplasm</location>
        <location evidence="1">Cytoskeleton</location>
    </subcellularLocation>
</comment>
<proteinExistence type="inferred from homology"/>
<dbReference type="EMBL" id="ATMH01006836">
    <property type="protein sequence ID" value="EPY25113.1"/>
    <property type="molecule type" value="Genomic_DNA"/>
</dbReference>
<protein>
    <submittedName>
        <fullName evidence="7">Actin beta/gamma 1</fullName>
    </submittedName>
</protein>
<evidence type="ECO:0000313" key="7">
    <source>
        <dbReference type="EMBL" id="EPY25113.1"/>
    </source>
</evidence>
<evidence type="ECO:0000256" key="6">
    <source>
        <dbReference type="RuleBase" id="RU000487"/>
    </source>
</evidence>
<dbReference type="Pfam" id="PF00022">
    <property type="entry name" value="Actin"/>
    <property type="match status" value="1"/>
</dbReference>
<evidence type="ECO:0000256" key="2">
    <source>
        <dbReference type="ARBA" id="ARBA00022490"/>
    </source>
</evidence>
<sequence>MHSPLTSAVIDVGSSSTKCGFSGEEAPRATFPSYVGIPRHAGLPGTLLRHRSDVAAGDDAFRDRGLLLLRRPVRAGQVVDYDALEELLYHTLYGRLQVQPEQTPVLFVAPADISRPSREKVAELFFESFSVPLCSFLSASAATVYATGRTTGVAVDSGAGRTTVAAVTDGYTLHHSMRSSLVAGDVLTDELFRCLQEKGYPLSTETDWETVERAKEALCRVSTDLADDQRLLNEAGPRLADSFTLPDDERLFLCEHQFLIPERLFDPARLGDAHCRTARPRTPTGYSAPNAACWAAPAGWTTMIEDVIANSPAVAQDELYGSVVLGGGTSMLRDMEKRLQKELVQRCGNVPPVRCVAFAERAQAAWMGGSLWSCGPHFAHACTAKADYDESGPNVVHRTAF</sequence>
<evidence type="ECO:0000256" key="3">
    <source>
        <dbReference type="ARBA" id="ARBA00022741"/>
    </source>
</evidence>
<dbReference type="GO" id="GO:0005856">
    <property type="term" value="C:cytoskeleton"/>
    <property type="evidence" value="ECO:0007669"/>
    <property type="project" value="UniProtKB-SubCell"/>
</dbReference>
<dbReference type="SUPFAM" id="SSF53067">
    <property type="entry name" value="Actin-like ATPase domain"/>
    <property type="match status" value="2"/>
</dbReference>
<name>S9U8C5_9TRYP</name>
<reference evidence="7 8" key="1">
    <citation type="journal article" date="2013" name="PLoS ONE">
        <title>Predicting the Proteins of Angomonas deanei, Strigomonas culicis and Their Respective Endosymbionts Reveals New Aspects of the Trypanosomatidae Family.</title>
        <authorList>
            <person name="Motta M.C."/>
            <person name="Martins A.C."/>
            <person name="de Souza S.S."/>
            <person name="Catta-Preta C.M."/>
            <person name="Silva R."/>
            <person name="Klein C.C."/>
            <person name="de Almeida L.G."/>
            <person name="de Lima Cunha O."/>
            <person name="Ciapina L.P."/>
            <person name="Brocchi M."/>
            <person name="Colabardini A.C."/>
            <person name="de Araujo Lima B."/>
            <person name="Machado C.R."/>
            <person name="de Almeida Soares C.M."/>
            <person name="Probst C.M."/>
            <person name="de Menezes C.B."/>
            <person name="Thompson C.E."/>
            <person name="Bartholomeu D.C."/>
            <person name="Gradia D.F."/>
            <person name="Pavoni D.P."/>
            <person name="Grisard E.C."/>
            <person name="Fantinatti-Garboggini F."/>
            <person name="Marchini F.K."/>
            <person name="Rodrigues-Luiz G.F."/>
            <person name="Wagner G."/>
            <person name="Goldman G.H."/>
            <person name="Fietto J.L."/>
            <person name="Elias M.C."/>
            <person name="Goldman M.H."/>
            <person name="Sagot M.F."/>
            <person name="Pereira M."/>
            <person name="Stoco P.H."/>
            <person name="de Mendonca-Neto R.P."/>
            <person name="Teixeira S.M."/>
            <person name="Maciel T.E."/>
            <person name="de Oliveira Mendes T.A."/>
            <person name="Urmenyi T.P."/>
            <person name="de Souza W."/>
            <person name="Schenkman S."/>
            <person name="de Vasconcelos A.T."/>
        </authorList>
    </citation>
    <scope>NUCLEOTIDE SEQUENCE [LARGE SCALE GENOMIC DNA]</scope>
</reference>
<accession>S9U8C5</accession>
<keyword evidence="8" id="KW-1185">Reference proteome</keyword>
<dbReference type="InterPro" id="IPR043129">
    <property type="entry name" value="ATPase_NBD"/>
</dbReference>
<dbReference type="SMART" id="SM00268">
    <property type="entry name" value="ACTIN"/>
    <property type="match status" value="1"/>
</dbReference>
<dbReference type="Gene3D" id="3.90.640.10">
    <property type="entry name" value="Actin, Chain A, domain 4"/>
    <property type="match status" value="1"/>
</dbReference>
<dbReference type="GO" id="GO:0005524">
    <property type="term" value="F:ATP binding"/>
    <property type="evidence" value="ECO:0007669"/>
    <property type="project" value="UniProtKB-KW"/>
</dbReference>
<keyword evidence="3" id="KW-0547">Nucleotide-binding</keyword>
<dbReference type="FunFam" id="3.30.420.40:FF:000148">
    <property type="entry name" value="Actin, alpha skeletal muscle"/>
    <property type="match status" value="1"/>
</dbReference>
<keyword evidence="2" id="KW-0963">Cytoplasm</keyword>
<keyword evidence="4" id="KW-0067">ATP-binding</keyword>